<evidence type="ECO:0000313" key="1">
    <source>
        <dbReference type="Proteomes" id="UP000887540"/>
    </source>
</evidence>
<proteinExistence type="predicted"/>
<organism evidence="1 2">
    <name type="scientific">Acrobeloides nanus</name>
    <dbReference type="NCBI Taxonomy" id="290746"/>
    <lineage>
        <taxon>Eukaryota</taxon>
        <taxon>Metazoa</taxon>
        <taxon>Ecdysozoa</taxon>
        <taxon>Nematoda</taxon>
        <taxon>Chromadorea</taxon>
        <taxon>Rhabditida</taxon>
        <taxon>Tylenchina</taxon>
        <taxon>Cephalobomorpha</taxon>
        <taxon>Cephaloboidea</taxon>
        <taxon>Cephalobidae</taxon>
        <taxon>Acrobeloides</taxon>
    </lineage>
</organism>
<accession>A0A914E3V4</accession>
<sequence>MIACKQDRWHCIAGGDNYFTRLVYQISTLLFLYNSRITIWRFCDELVTLLCQYRILRKYRNAIESQKVTPTQSL</sequence>
<keyword evidence="1" id="KW-1185">Reference proteome</keyword>
<name>A0A914E3V4_9BILA</name>
<dbReference type="AlphaFoldDB" id="A0A914E3V4"/>
<dbReference type="WBParaSite" id="ACRNAN_scaffold560.g11221.t1">
    <property type="protein sequence ID" value="ACRNAN_scaffold560.g11221.t1"/>
    <property type="gene ID" value="ACRNAN_scaffold560.g11221"/>
</dbReference>
<dbReference type="Proteomes" id="UP000887540">
    <property type="component" value="Unplaced"/>
</dbReference>
<protein>
    <submittedName>
        <fullName evidence="2">Uncharacterized protein</fullName>
    </submittedName>
</protein>
<evidence type="ECO:0000313" key="2">
    <source>
        <dbReference type="WBParaSite" id="ACRNAN_scaffold560.g11221.t1"/>
    </source>
</evidence>
<reference evidence="2" key="1">
    <citation type="submission" date="2022-11" db="UniProtKB">
        <authorList>
            <consortium name="WormBaseParasite"/>
        </authorList>
    </citation>
    <scope>IDENTIFICATION</scope>
</reference>